<dbReference type="OrthoDB" id="14196at2"/>
<dbReference type="InterPro" id="IPR000297">
    <property type="entry name" value="PPIase_PpiC"/>
</dbReference>
<protein>
    <submittedName>
        <fullName evidence="5">Periplasmic chaperone for outer membrane proteins SurA</fullName>
    </submittedName>
</protein>
<dbReference type="GO" id="GO:0003755">
    <property type="term" value="F:peptidyl-prolyl cis-trans isomerase activity"/>
    <property type="evidence" value="ECO:0007669"/>
    <property type="project" value="UniProtKB-KW"/>
</dbReference>
<feature type="chain" id="PRO_5011565689" evidence="3">
    <location>
        <begin position="21"/>
        <end position="467"/>
    </location>
</feature>
<feature type="domain" description="PpiC" evidence="4">
    <location>
        <begin position="278"/>
        <end position="389"/>
    </location>
</feature>
<name>A0A1H9KAZ1_9BACT</name>
<sequence length="467" mass="52420">MKTIYSVLALFFVLASSSLAAQSQPAVIDQVIARVGGEFILLSQLEEQFAQAAGQSNTPLPPEARCQLLDQILVGKLLFNKSKLDSIEVSDGEVESQLNARIDRILGYMGGSIEQFEDYYGQSITATKEQFREDLREQISVERMRGSIIQQVKVTPAEIKDFFAKIPRDSLPYFNAEVEVGEIAVKPEANEDTRELTVARLEEIQERITAGSLTFEEAAQKYSQDGSARGGGDLGWTKRGKFVPEFEAAAYNLDPGEMSGVVESEFGYHLIKLQERRGNTIRVSHILIRPEITDEDVEESRQFLDSIANLVRVDSFSFSFAVKRYGTDKVQSYNNDGRMTNPASGNTFFEIGDLDPDIYFTIDEMEIGDVSEVMEYNDPRGEKMLRVVQLQSRSSPHRASLSQDYAKIQEATKQAKQQQFLSDWIEKTIGETFIMIDKRYQGCPAVKNWLNDSRKLTVGGARASAEK</sequence>
<dbReference type="InterPro" id="IPR027304">
    <property type="entry name" value="Trigger_fact/SurA_dom_sf"/>
</dbReference>
<accession>A0A1H9KAZ1</accession>
<feature type="domain" description="PpiC" evidence="4">
    <location>
        <begin position="175"/>
        <end position="275"/>
    </location>
</feature>
<dbReference type="PROSITE" id="PS50198">
    <property type="entry name" value="PPIC_PPIASE_2"/>
    <property type="match status" value="2"/>
</dbReference>
<gene>
    <name evidence="5" type="ORF">SAMN05444359_12030</name>
</gene>
<evidence type="ECO:0000313" key="6">
    <source>
        <dbReference type="Proteomes" id="UP000199021"/>
    </source>
</evidence>
<keyword evidence="1 3" id="KW-0732">Signal</keyword>
<dbReference type="SUPFAM" id="SSF54534">
    <property type="entry name" value="FKBP-like"/>
    <property type="match status" value="2"/>
</dbReference>
<dbReference type="Proteomes" id="UP000199021">
    <property type="component" value="Unassembled WGS sequence"/>
</dbReference>
<evidence type="ECO:0000259" key="4">
    <source>
        <dbReference type="PROSITE" id="PS50198"/>
    </source>
</evidence>
<evidence type="ECO:0000256" key="2">
    <source>
        <dbReference type="PROSITE-ProRule" id="PRU00278"/>
    </source>
</evidence>
<dbReference type="RefSeq" id="WP_090170656.1">
    <property type="nucleotide sequence ID" value="NZ_FOFB01000020.1"/>
</dbReference>
<dbReference type="InterPro" id="IPR046357">
    <property type="entry name" value="PPIase_dom_sf"/>
</dbReference>
<keyword evidence="2" id="KW-0413">Isomerase</keyword>
<reference evidence="6" key="1">
    <citation type="submission" date="2016-10" db="EMBL/GenBank/DDBJ databases">
        <authorList>
            <person name="Varghese N."/>
            <person name="Submissions S."/>
        </authorList>
    </citation>
    <scope>NUCLEOTIDE SEQUENCE [LARGE SCALE GENOMIC DNA]</scope>
    <source>
        <strain evidence="6">DSM 24740</strain>
    </source>
</reference>
<dbReference type="Pfam" id="PF00639">
    <property type="entry name" value="Rotamase"/>
    <property type="match status" value="1"/>
</dbReference>
<keyword evidence="6" id="KW-1185">Reference proteome</keyword>
<dbReference type="EMBL" id="FOFB01000020">
    <property type="protein sequence ID" value="SEQ96376.1"/>
    <property type="molecule type" value="Genomic_DNA"/>
</dbReference>
<evidence type="ECO:0000256" key="1">
    <source>
        <dbReference type="ARBA" id="ARBA00022729"/>
    </source>
</evidence>
<dbReference type="Gene3D" id="3.10.50.40">
    <property type="match status" value="2"/>
</dbReference>
<dbReference type="Gene3D" id="1.10.4030.10">
    <property type="entry name" value="Porin chaperone SurA, peptide-binding domain"/>
    <property type="match status" value="1"/>
</dbReference>
<dbReference type="PANTHER" id="PTHR47637">
    <property type="entry name" value="CHAPERONE SURA"/>
    <property type="match status" value="1"/>
</dbReference>
<dbReference type="PROSITE" id="PS01096">
    <property type="entry name" value="PPIC_PPIASE_1"/>
    <property type="match status" value="1"/>
</dbReference>
<dbReference type="AlphaFoldDB" id="A0A1H9KAZ1"/>
<dbReference type="InterPro" id="IPR050280">
    <property type="entry name" value="OMP_Chaperone_SurA"/>
</dbReference>
<evidence type="ECO:0000313" key="5">
    <source>
        <dbReference type="EMBL" id="SEQ96376.1"/>
    </source>
</evidence>
<dbReference type="PANTHER" id="PTHR47637:SF1">
    <property type="entry name" value="CHAPERONE SURA"/>
    <property type="match status" value="1"/>
</dbReference>
<dbReference type="FunCoup" id="A0A1H9KAZ1">
    <property type="interactions" value="49"/>
</dbReference>
<keyword evidence="2" id="KW-0697">Rotamase</keyword>
<dbReference type="SUPFAM" id="SSF109998">
    <property type="entry name" value="Triger factor/SurA peptide-binding domain-like"/>
    <property type="match status" value="1"/>
</dbReference>
<proteinExistence type="predicted"/>
<evidence type="ECO:0000256" key="3">
    <source>
        <dbReference type="SAM" id="SignalP"/>
    </source>
</evidence>
<feature type="signal peptide" evidence="3">
    <location>
        <begin position="1"/>
        <end position="20"/>
    </location>
</feature>
<dbReference type="InterPro" id="IPR023058">
    <property type="entry name" value="PPIase_PpiC_CS"/>
</dbReference>
<dbReference type="InParanoid" id="A0A1H9KAZ1"/>
<dbReference type="STRING" id="478744.SAMN05444359_12030"/>
<organism evidence="5 6">
    <name type="scientific">Neolewinella agarilytica</name>
    <dbReference type="NCBI Taxonomy" id="478744"/>
    <lineage>
        <taxon>Bacteria</taxon>
        <taxon>Pseudomonadati</taxon>
        <taxon>Bacteroidota</taxon>
        <taxon>Saprospiria</taxon>
        <taxon>Saprospirales</taxon>
        <taxon>Lewinellaceae</taxon>
        <taxon>Neolewinella</taxon>
    </lineage>
</organism>